<evidence type="ECO:0000313" key="12">
    <source>
        <dbReference type="EMBL" id="QGQ98990.1"/>
    </source>
</evidence>
<dbReference type="Pfam" id="PF00072">
    <property type="entry name" value="Response_reg"/>
    <property type="match status" value="1"/>
</dbReference>
<evidence type="ECO:0000256" key="2">
    <source>
        <dbReference type="ARBA" id="ARBA00022490"/>
    </source>
</evidence>
<dbReference type="InterPro" id="IPR011006">
    <property type="entry name" value="CheY-like_superfamily"/>
</dbReference>
<keyword evidence="7" id="KW-0804">Transcription</keyword>
<dbReference type="AlphaFoldDB" id="A0A6B8RRH3"/>
<dbReference type="GO" id="GO:0003700">
    <property type="term" value="F:DNA-binding transcription factor activity"/>
    <property type="evidence" value="ECO:0007669"/>
    <property type="project" value="InterPro"/>
</dbReference>
<dbReference type="Gene3D" id="3.40.50.2300">
    <property type="match status" value="1"/>
</dbReference>
<evidence type="ECO:0000256" key="4">
    <source>
        <dbReference type="ARBA" id="ARBA00023012"/>
    </source>
</evidence>
<feature type="coiled-coil region" evidence="9">
    <location>
        <begin position="109"/>
        <end position="143"/>
    </location>
</feature>
<evidence type="ECO:0000259" key="11">
    <source>
        <dbReference type="PROSITE" id="PS50110"/>
    </source>
</evidence>
<dbReference type="InterPro" id="IPR009057">
    <property type="entry name" value="Homeodomain-like_sf"/>
</dbReference>
<evidence type="ECO:0000256" key="9">
    <source>
        <dbReference type="SAM" id="Coils"/>
    </source>
</evidence>
<keyword evidence="3 8" id="KW-0597">Phosphoprotein</keyword>
<dbReference type="InterPro" id="IPR051552">
    <property type="entry name" value="HptR"/>
</dbReference>
<dbReference type="PRINTS" id="PR00032">
    <property type="entry name" value="HTHARAC"/>
</dbReference>
<feature type="domain" description="HTH araC/xylS-type" evidence="10">
    <location>
        <begin position="432"/>
        <end position="531"/>
    </location>
</feature>
<dbReference type="PANTHER" id="PTHR42713:SF3">
    <property type="entry name" value="TRANSCRIPTIONAL REGULATORY PROTEIN HPTR"/>
    <property type="match status" value="1"/>
</dbReference>
<keyword evidence="2" id="KW-0963">Cytoplasm</keyword>
<dbReference type="GO" id="GO:0005737">
    <property type="term" value="C:cytoplasm"/>
    <property type="evidence" value="ECO:0007669"/>
    <property type="project" value="UniProtKB-SubCell"/>
</dbReference>
<keyword evidence="4" id="KW-0902">Two-component regulatory system</keyword>
<dbReference type="InterPro" id="IPR018060">
    <property type="entry name" value="HTH_AraC"/>
</dbReference>
<accession>A0A6B8RRH3</accession>
<evidence type="ECO:0000259" key="10">
    <source>
        <dbReference type="PROSITE" id="PS01124"/>
    </source>
</evidence>
<dbReference type="Gene3D" id="1.10.10.60">
    <property type="entry name" value="Homeodomain-like"/>
    <property type="match status" value="2"/>
</dbReference>
<dbReference type="KEGG" id="ppsc:EHS13_30975"/>
<gene>
    <name evidence="12" type="ORF">EHS13_30975</name>
</gene>
<feature type="modified residue" description="4-aspartylphosphate" evidence="8">
    <location>
        <position position="55"/>
    </location>
</feature>
<dbReference type="Pfam" id="PF17853">
    <property type="entry name" value="GGDEF_2"/>
    <property type="match status" value="1"/>
</dbReference>
<keyword evidence="6" id="KW-0238">DNA-binding</keyword>
<evidence type="ECO:0000256" key="1">
    <source>
        <dbReference type="ARBA" id="ARBA00004496"/>
    </source>
</evidence>
<dbReference type="PROSITE" id="PS01124">
    <property type="entry name" value="HTH_ARAC_FAMILY_2"/>
    <property type="match status" value="1"/>
</dbReference>
<evidence type="ECO:0000313" key="13">
    <source>
        <dbReference type="Proteomes" id="UP000426246"/>
    </source>
</evidence>
<dbReference type="RefSeq" id="WP_155704098.1">
    <property type="nucleotide sequence ID" value="NZ_CP034235.1"/>
</dbReference>
<dbReference type="OrthoDB" id="9794370at2"/>
<dbReference type="SUPFAM" id="SSF52172">
    <property type="entry name" value="CheY-like"/>
    <property type="match status" value="1"/>
</dbReference>
<dbReference type="CDD" id="cd17536">
    <property type="entry name" value="REC_YesN-like"/>
    <property type="match status" value="1"/>
</dbReference>
<dbReference type="SMART" id="SM00342">
    <property type="entry name" value="HTH_ARAC"/>
    <property type="match status" value="1"/>
</dbReference>
<comment type="subcellular location">
    <subcellularLocation>
        <location evidence="1">Cytoplasm</location>
    </subcellularLocation>
</comment>
<protein>
    <submittedName>
        <fullName evidence="12">Response regulator</fullName>
    </submittedName>
</protein>
<proteinExistence type="predicted"/>
<organism evidence="12 13">
    <name type="scientific">Paenibacillus psychroresistens</name>
    <dbReference type="NCBI Taxonomy" id="1778678"/>
    <lineage>
        <taxon>Bacteria</taxon>
        <taxon>Bacillati</taxon>
        <taxon>Bacillota</taxon>
        <taxon>Bacilli</taxon>
        <taxon>Bacillales</taxon>
        <taxon>Paenibacillaceae</taxon>
        <taxon>Paenibacillus</taxon>
    </lineage>
</organism>
<keyword evidence="5" id="KW-0805">Transcription regulation</keyword>
<dbReference type="GO" id="GO:0000160">
    <property type="term" value="P:phosphorelay signal transduction system"/>
    <property type="evidence" value="ECO:0007669"/>
    <property type="project" value="UniProtKB-KW"/>
</dbReference>
<name>A0A6B8RRH3_9BACL</name>
<evidence type="ECO:0000256" key="3">
    <source>
        <dbReference type="ARBA" id="ARBA00022553"/>
    </source>
</evidence>
<keyword evidence="13" id="KW-1185">Reference proteome</keyword>
<dbReference type="InterPro" id="IPR020449">
    <property type="entry name" value="Tscrpt_reg_AraC-type_HTH"/>
</dbReference>
<evidence type="ECO:0000256" key="7">
    <source>
        <dbReference type="ARBA" id="ARBA00023163"/>
    </source>
</evidence>
<dbReference type="SUPFAM" id="SSF46689">
    <property type="entry name" value="Homeodomain-like"/>
    <property type="match status" value="2"/>
</dbReference>
<keyword evidence="9" id="KW-0175">Coiled coil</keyword>
<dbReference type="SMART" id="SM00448">
    <property type="entry name" value="REC"/>
    <property type="match status" value="1"/>
</dbReference>
<feature type="domain" description="Response regulatory" evidence="11">
    <location>
        <begin position="3"/>
        <end position="120"/>
    </location>
</feature>
<sequence length="538" mass="62148">MYRIIIADDEDEVREGIKLKTNWAACGFELVGDYDNGREIYEAMETLQPDVIITDICMPFMDGLQLADLIAKQYRDVKIVFVTGFEDFEYAKQAIKLNVKDYLLKPINAQEFMNLLLNIKQELDEERKKKEDLNDLRIQLNQSFPLFRERFLDIMITTRMPRAEMERKFRYFHLSLSGPSYIVLVADIDEFILDSLEDPDTESELLRFASFNIFKEIVEDQNGGIVFRTRENKIVNLIAGDAEEILTLSQSLAEKAKYNIEKYFKIKLSCGIGRVVSDIEGLGKSYQEALSALDYRFLVGRNKIVSINDLEFGKSSDSNSYNEWEKRLLSAMKTGNSVIVSETILEWMEDLKSSMYSIEKCYGLIHKFLISLMNLVETTGFDHSVIFPTDPFSQIIGLKTLDDVQAYLINTCKAIITYLSEKRTDVTKSQMLLAEAYVLDHYGEEECSINQVCSHIYMSISYFSAQFKQHTGKTFVEYLTRLRLEKAKELLQITQLKTYDIASRVGYEDPQYFSVIFKRNTGMTPKEYRALKKGSLSV</sequence>
<dbReference type="PROSITE" id="PS50110">
    <property type="entry name" value="RESPONSE_REGULATORY"/>
    <property type="match status" value="1"/>
</dbReference>
<evidence type="ECO:0000256" key="8">
    <source>
        <dbReference type="PROSITE-ProRule" id="PRU00169"/>
    </source>
</evidence>
<dbReference type="PANTHER" id="PTHR42713">
    <property type="entry name" value="HISTIDINE KINASE-RELATED"/>
    <property type="match status" value="1"/>
</dbReference>
<reference evidence="13" key="1">
    <citation type="submission" date="2018-11" db="EMBL/GenBank/DDBJ databases">
        <title>Complete genome sequence of Paenibacillus sp. ML311-T8.</title>
        <authorList>
            <person name="Nam Y.-D."/>
            <person name="Kang J."/>
            <person name="Chung W.-H."/>
            <person name="Park Y.S."/>
        </authorList>
    </citation>
    <scope>NUCLEOTIDE SEQUENCE [LARGE SCALE GENOMIC DNA]</scope>
    <source>
        <strain evidence="13">ML311-T8</strain>
    </source>
</reference>
<dbReference type="GO" id="GO:0043565">
    <property type="term" value="F:sequence-specific DNA binding"/>
    <property type="evidence" value="ECO:0007669"/>
    <property type="project" value="InterPro"/>
</dbReference>
<dbReference type="EMBL" id="CP034235">
    <property type="protein sequence ID" value="QGQ98990.1"/>
    <property type="molecule type" value="Genomic_DNA"/>
</dbReference>
<dbReference type="InterPro" id="IPR001789">
    <property type="entry name" value="Sig_transdc_resp-reg_receiver"/>
</dbReference>
<evidence type="ECO:0000256" key="6">
    <source>
        <dbReference type="ARBA" id="ARBA00023125"/>
    </source>
</evidence>
<dbReference type="Pfam" id="PF12833">
    <property type="entry name" value="HTH_18"/>
    <property type="match status" value="1"/>
</dbReference>
<dbReference type="Proteomes" id="UP000426246">
    <property type="component" value="Chromosome"/>
</dbReference>
<dbReference type="InterPro" id="IPR041522">
    <property type="entry name" value="CdaR_GGDEF"/>
</dbReference>
<evidence type="ECO:0000256" key="5">
    <source>
        <dbReference type="ARBA" id="ARBA00023015"/>
    </source>
</evidence>